<comment type="catalytic activity">
    <reaction evidence="1">
        <text>Random endo-hydrolysis of N-acetyl-beta-D-glucosaminide (1-&gt;4)-beta-linkages in chitin and chitodextrins.</text>
        <dbReference type="EC" id="3.2.1.14"/>
    </reaction>
</comment>
<dbReference type="AlphaFoldDB" id="A0A4Q4MD41"/>
<keyword evidence="9" id="KW-0325">Glycoprotein</keyword>
<keyword evidence="10" id="KW-0449">Lipoprotein</keyword>
<dbReference type="CDD" id="cd02183">
    <property type="entry name" value="GH16_fungal_CRH1_transglycosylase"/>
    <property type="match status" value="1"/>
</dbReference>
<dbReference type="GO" id="GO:0008843">
    <property type="term" value="F:endochitinase activity"/>
    <property type="evidence" value="ECO:0007669"/>
    <property type="project" value="UniProtKB-EC"/>
</dbReference>
<evidence type="ECO:0000256" key="3">
    <source>
        <dbReference type="ARBA" id="ARBA00022622"/>
    </source>
</evidence>
<feature type="region of interest" description="Disordered" evidence="18">
    <location>
        <begin position="266"/>
        <end position="307"/>
    </location>
</feature>
<keyword evidence="8 15" id="KW-0472">Membrane</keyword>
<dbReference type="GO" id="GO:0009277">
    <property type="term" value="C:fungal-type cell wall"/>
    <property type="evidence" value="ECO:0007669"/>
    <property type="project" value="TreeGrafter"/>
</dbReference>
<feature type="domain" description="GH16" evidence="20">
    <location>
        <begin position="45"/>
        <end position="234"/>
    </location>
</feature>
<evidence type="ECO:0000256" key="6">
    <source>
        <dbReference type="ARBA" id="ARBA00022729"/>
    </source>
</evidence>
<keyword evidence="5" id="KW-0808">Transferase</keyword>
<keyword evidence="7 15" id="KW-0378">Hydrolase</keyword>
<dbReference type="GO" id="GO:0031505">
    <property type="term" value="P:fungal-type cell wall organization"/>
    <property type="evidence" value="ECO:0007669"/>
    <property type="project" value="TreeGrafter"/>
</dbReference>
<name>A0A4Q4MD41_9PLEO</name>
<dbReference type="PROSITE" id="PS51762">
    <property type="entry name" value="GH16_2"/>
    <property type="match status" value="1"/>
</dbReference>
<dbReference type="GO" id="GO:0098552">
    <property type="term" value="C:side of membrane"/>
    <property type="evidence" value="ECO:0007669"/>
    <property type="project" value="UniProtKB-KW"/>
</dbReference>
<evidence type="ECO:0000259" key="20">
    <source>
        <dbReference type="PROSITE" id="PS51762"/>
    </source>
</evidence>
<evidence type="ECO:0000256" key="1">
    <source>
        <dbReference type="ARBA" id="ARBA00000822"/>
    </source>
</evidence>
<feature type="active site" description="Proton donor" evidence="16">
    <location>
        <position position="127"/>
    </location>
</feature>
<comment type="subcellular location">
    <subcellularLocation>
        <location evidence="2">Membrane</location>
        <topology evidence="2">Lipid-anchor</topology>
        <topology evidence="2">GPI-anchor</topology>
    </subcellularLocation>
</comment>
<dbReference type="EMBL" id="PDXA01000025">
    <property type="protein sequence ID" value="RYN47658.1"/>
    <property type="molecule type" value="Genomic_DNA"/>
</dbReference>
<dbReference type="InterPro" id="IPR013320">
    <property type="entry name" value="ConA-like_dom_sf"/>
</dbReference>
<dbReference type="Pfam" id="PF00722">
    <property type="entry name" value="Glyco_hydro_16"/>
    <property type="match status" value="1"/>
</dbReference>
<keyword evidence="11" id="KW-0326">Glycosidase</keyword>
<evidence type="ECO:0000256" key="12">
    <source>
        <dbReference type="ARBA" id="ARBA00023316"/>
    </source>
</evidence>
<keyword evidence="6 19" id="KW-0732">Signal</keyword>
<gene>
    <name evidence="21" type="ORF">AA0114_g7643</name>
</gene>
<evidence type="ECO:0000256" key="19">
    <source>
        <dbReference type="SAM" id="SignalP"/>
    </source>
</evidence>
<evidence type="ECO:0000256" key="15">
    <source>
        <dbReference type="PIRNR" id="PIRNR037299"/>
    </source>
</evidence>
<accession>A0A4Q4MD41</accession>
<proteinExistence type="inferred from homology"/>
<evidence type="ECO:0000313" key="22">
    <source>
        <dbReference type="Proteomes" id="UP000292402"/>
    </source>
</evidence>
<dbReference type="Gene3D" id="2.60.120.200">
    <property type="match status" value="1"/>
</dbReference>
<reference evidence="22" key="1">
    <citation type="journal article" date="2019" name="bioRxiv">
        <title>Genomics, evolutionary history and diagnostics of the Alternaria alternata species group including apple and Asian pear pathotypes.</title>
        <authorList>
            <person name="Armitage A.D."/>
            <person name="Cockerton H.M."/>
            <person name="Sreenivasaprasad S."/>
            <person name="Woodhall J.W."/>
            <person name="Lane C.R."/>
            <person name="Harrison R.J."/>
            <person name="Clarkson J.P."/>
        </authorList>
    </citation>
    <scope>NUCLEOTIDE SEQUENCE [LARGE SCALE GENOMIC DNA]</scope>
    <source>
        <strain evidence="22">FERA 1082</strain>
    </source>
</reference>
<evidence type="ECO:0000256" key="18">
    <source>
        <dbReference type="SAM" id="MobiDB-lite"/>
    </source>
</evidence>
<feature type="signal peptide" evidence="19">
    <location>
        <begin position="1"/>
        <end position="23"/>
    </location>
</feature>
<protein>
    <recommendedName>
        <fullName evidence="15">Crh-like protein</fullName>
        <ecNumber evidence="15">3.2.-.-</ecNumber>
    </recommendedName>
</protein>
<evidence type="ECO:0000256" key="4">
    <source>
        <dbReference type="ARBA" id="ARBA00022676"/>
    </source>
</evidence>
<evidence type="ECO:0000256" key="17">
    <source>
        <dbReference type="PIRSR" id="PIRSR037299-2"/>
    </source>
</evidence>
<evidence type="ECO:0000313" key="21">
    <source>
        <dbReference type="EMBL" id="RYN47658.1"/>
    </source>
</evidence>
<evidence type="ECO:0000256" key="11">
    <source>
        <dbReference type="ARBA" id="ARBA00023295"/>
    </source>
</evidence>
<dbReference type="PANTHER" id="PTHR10963">
    <property type="entry name" value="GLYCOSYL HYDROLASE-RELATED"/>
    <property type="match status" value="1"/>
</dbReference>
<keyword evidence="12" id="KW-0961">Cell wall biogenesis/degradation</keyword>
<dbReference type="GO" id="GO:0016757">
    <property type="term" value="F:glycosyltransferase activity"/>
    <property type="evidence" value="ECO:0007669"/>
    <property type="project" value="UniProtKB-KW"/>
</dbReference>
<dbReference type="InterPro" id="IPR017168">
    <property type="entry name" value="CHR-like"/>
</dbReference>
<dbReference type="PIRSF" id="PIRSF037299">
    <property type="entry name" value="Glycosidase_CRH1_prd"/>
    <property type="match status" value="1"/>
</dbReference>
<evidence type="ECO:0000256" key="7">
    <source>
        <dbReference type="ARBA" id="ARBA00022801"/>
    </source>
</evidence>
<feature type="compositionally biased region" description="Low complexity" evidence="18">
    <location>
        <begin position="287"/>
        <end position="307"/>
    </location>
</feature>
<evidence type="ECO:0000256" key="10">
    <source>
        <dbReference type="ARBA" id="ARBA00023288"/>
    </source>
</evidence>
<keyword evidence="17" id="KW-1015">Disulfide bond</keyword>
<dbReference type="FunFam" id="2.60.120.200:FF:000152">
    <property type="entry name" value="Cell wall glucanase"/>
    <property type="match status" value="1"/>
</dbReference>
<evidence type="ECO:0000256" key="14">
    <source>
        <dbReference type="ARBA" id="ARBA00093308"/>
    </source>
</evidence>
<dbReference type="InterPro" id="IPR050546">
    <property type="entry name" value="Glycosyl_Hydrlase_16"/>
</dbReference>
<evidence type="ECO:0000256" key="8">
    <source>
        <dbReference type="ARBA" id="ARBA00023136"/>
    </source>
</evidence>
<comment type="caution">
    <text evidence="21">The sequence shown here is derived from an EMBL/GenBank/DDBJ whole genome shotgun (WGS) entry which is preliminary data.</text>
</comment>
<feature type="chain" id="PRO_5020455877" description="Crh-like protein" evidence="19">
    <location>
        <begin position="24"/>
        <end position="379"/>
    </location>
</feature>
<evidence type="ECO:0000256" key="13">
    <source>
        <dbReference type="ARBA" id="ARBA00038074"/>
    </source>
</evidence>
<feature type="disulfide bond" evidence="17">
    <location>
        <begin position="29"/>
        <end position="36"/>
    </location>
</feature>
<dbReference type="SUPFAM" id="SSF49899">
    <property type="entry name" value="Concanavalin A-like lectins/glucanases"/>
    <property type="match status" value="1"/>
</dbReference>
<comment type="similarity">
    <text evidence="13">Belongs to the glycosyl hydrolase 16 family. CRH1 subfamily.</text>
</comment>
<organism evidence="21 22">
    <name type="scientific">Alternaria tenuissima</name>
    <dbReference type="NCBI Taxonomy" id="119927"/>
    <lineage>
        <taxon>Eukaryota</taxon>
        <taxon>Fungi</taxon>
        <taxon>Dikarya</taxon>
        <taxon>Ascomycota</taxon>
        <taxon>Pezizomycotina</taxon>
        <taxon>Dothideomycetes</taxon>
        <taxon>Pleosporomycetidae</taxon>
        <taxon>Pleosporales</taxon>
        <taxon>Pleosporineae</taxon>
        <taxon>Pleosporaceae</taxon>
        <taxon>Alternaria</taxon>
        <taxon>Alternaria sect. Alternaria</taxon>
        <taxon>Alternaria alternata complex</taxon>
    </lineage>
</organism>
<keyword evidence="4" id="KW-0328">Glycosyltransferase</keyword>
<sequence length="379" mass="38880">MHFPTVSVLPLSLILSAAIPALAQTSTSCDPTKKSCPADTALSSSTYTHDFTKGADDDNWKVTAGDISYTSKGAEFTINKAGDAPTIQSQWYIFFGSVSFIMTAAPGTGVVSSAILESDDLDEIDWEWLGGEPANVQTNYFGKGNTTTHDREADAAVTDTQGTTHNYTIHWTSDSTSWLVDDKVVRTLQFADANGGSNYPQTPMNVRIGIWAGGDPNNAEGTIEWAGGETDYSKAPYTMVLEKVEVRNENPGSSYSYGDMTGGFESIVTDGKGSNAKKSDTEEGTKSSSASGSATASASGSASPSATVNVAGGVGGEWASAISNSTGASTTASMATSASATGSATGSAAAAENTNSGAMTSKSLGGSLLVLVGAVMVML</sequence>
<evidence type="ECO:0000256" key="2">
    <source>
        <dbReference type="ARBA" id="ARBA00004589"/>
    </source>
</evidence>
<dbReference type="GO" id="GO:0005975">
    <property type="term" value="P:carbohydrate metabolic process"/>
    <property type="evidence" value="ECO:0007669"/>
    <property type="project" value="InterPro"/>
</dbReference>
<dbReference type="PANTHER" id="PTHR10963:SF27">
    <property type="entry name" value="GLYCOSIDASE-RELATED"/>
    <property type="match status" value="1"/>
</dbReference>
<comment type="function">
    <text evidence="14">Dual chitinase/transglycosylase that plays a role in cell wall architecture. Chitinase and transglycosylase activities are coupled. Required for the polysaccharide cross-linking at the septa and the cell wall. More specifically, transfers chitin to 1,6-beta-glucan in the cell wall.</text>
</comment>
<feature type="active site" description="Proton donor" evidence="16">
    <location>
        <position position="123"/>
    </location>
</feature>
<dbReference type="EC" id="3.2.-.-" evidence="15"/>
<evidence type="ECO:0000256" key="9">
    <source>
        <dbReference type="ARBA" id="ARBA00023180"/>
    </source>
</evidence>
<dbReference type="Proteomes" id="UP000292402">
    <property type="component" value="Unassembled WGS sequence"/>
</dbReference>
<keyword evidence="3" id="KW-0336">GPI-anchor</keyword>
<evidence type="ECO:0000256" key="16">
    <source>
        <dbReference type="PIRSR" id="PIRSR037299-1"/>
    </source>
</evidence>
<evidence type="ECO:0000256" key="5">
    <source>
        <dbReference type="ARBA" id="ARBA00022679"/>
    </source>
</evidence>
<dbReference type="InterPro" id="IPR000757">
    <property type="entry name" value="Beta-glucanase-like"/>
</dbReference>